<keyword evidence="2" id="KW-1185">Reference proteome</keyword>
<name>A0A510VD19_9CELL</name>
<comment type="caution">
    <text evidence="1">The sequence shown here is derived from an EMBL/GenBank/DDBJ whole genome shotgun (WGS) entry which is preliminary data.</text>
</comment>
<sequence length="109" mass="11675">MLPLTDGESAASLRRRASALRDAADRGRRIAGSLGTRLDADVETARSAGLWYGTYARDTTAVLEEQRDALQRMAEDLVADTGSWITEAQRLEDLADEVERAAAAPAGAV</sequence>
<accession>A0A510VD19</accession>
<proteinExistence type="predicted"/>
<dbReference type="Proteomes" id="UP000321118">
    <property type="component" value="Unassembled WGS sequence"/>
</dbReference>
<dbReference type="AlphaFoldDB" id="A0A510VD19"/>
<evidence type="ECO:0000313" key="2">
    <source>
        <dbReference type="Proteomes" id="UP000321118"/>
    </source>
</evidence>
<evidence type="ECO:0000313" key="1">
    <source>
        <dbReference type="EMBL" id="GEK23045.1"/>
    </source>
</evidence>
<protein>
    <submittedName>
        <fullName evidence="1">Uncharacterized protein</fullName>
    </submittedName>
</protein>
<dbReference type="OrthoDB" id="4262106at2"/>
<dbReference type="EMBL" id="BJUB01000013">
    <property type="protein sequence ID" value="GEK23045.1"/>
    <property type="molecule type" value="Genomic_DNA"/>
</dbReference>
<dbReference type="RefSeq" id="WP_146930176.1">
    <property type="nucleotide sequence ID" value="NZ_BJUB01000013.1"/>
</dbReference>
<organism evidence="1 2">
    <name type="scientific">Cellulomonas xylanilytica</name>
    <dbReference type="NCBI Taxonomy" id="233583"/>
    <lineage>
        <taxon>Bacteria</taxon>
        <taxon>Bacillati</taxon>
        <taxon>Actinomycetota</taxon>
        <taxon>Actinomycetes</taxon>
        <taxon>Micrococcales</taxon>
        <taxon>Cellulomonadaceae</taxon>
        <taxon>Cellulomonas</taxon>
    </lineage>
</organism>
<reference evidence="1 2" key="1">
    <citation type="submission" date="2019-07" db="EMBL/GenBank/DDBJ databases">
        <title>Whole genome shotgun sequence of Cellulomonas xylanilytica NBRC 101102.</title>
        <authorList>
            <person name="Hosoyama A."/>
            <person name="Uohara A."/>
            <person name="Ohji S."/>
            <person name="Ichikawa N."/>
        </authorList>
    </citation>
    <scope>NUCLEOTIDE SEQUENCE [LARGE SCALE GENOMIC DNA]</scope>
    <source>
        <strain evidence="1 2">NBRC 101102</strain>
    </source>
</reference>
<gene>
    <name evidence="1" type="ORF">CXY01_35650</name>
</gene>